<dbReference type="OrthoDB" id="4062651at2759"/>
<dbReference type="ChiTaRS" id="RET">
    <property type="organism name" value="human"/>
</dbReference>
<gene>
    <name evidence="1" type="primary">RET</name>
</gene>
<dbReference type="AlphaFoldDB" id="L8EA94"/>
<reference evidence="1" key="1">
    <citation type="journal article" date="2013" name="PLoS ONE">
        <title>Direct detection of alternative open reading frames translation products in human significantly expands the proteome.</title>
        <authorList>
            <person name="Vanderperre B."/>
            <person name="Lucier J.-F."/>
            <person name="Motard J."/>
            <person name="Tremblay G."/>
            <person name="Vanderperre S."/>
            <person name="Wisztorski M."/>
            <person name="Salzet M."/>
            <person name="Boisvert F.-M."/>
            <person name="Roucou X."/>
        </authorList>
    </citation>
    <scope>NUCLEOTIDE SEQUENCE</scope>
</reference>
<evidence type="ECO:0000313" key="1">
    <source>
        <dbReference type="EMBL" id="CCQ43661.1"/>
    </source>
</evidence>
<organism evidence="1">
    <name type="scientific">Homo sapiens</name>
    <name type="common">Human</name>
    <dbReference type="NCBI Taxonomy" id="9606"/>
    <lineage>
        <taxon>Eukaryota</taxon>
        <taxon>Metazoa</taxon>
        <taxon>Chordata</taxon>
        <taxon>Craniata</taxon>
        <taxon>Vertebrata</taxon>
        <taxon>Euteleostomi</taxon>
        <taxon>Mammalia</taxon>
        <taxon>Eutheria</taxon>
        <taxon>Euarchontoglires</taxon>
        <taxon>Primates</taxon>
        <taxon>Haplorrhini</taxon>
        <taxon>Catarrhini</taxon>
        <taxon>Hominidae</taxon>
        <taxon>Homo</taxon>
    </lineage>
</organism>
<dbReference type="EMBL" id="HF584164">
    <property type="protein sequence ID" value="CCQ43661.1"/>
    <property type="molecule type" value="Genomic_DNA"/>
</dbReference>
<protein>
    <submittedName>
        <fullName evidence="1">Alternative protein RET</fullName>
    </submittedName>
</protein>
<name>L8EA94_HUMAN</name>
<proteinExistence type="predicted"/>
<accession>L8EA94</accession>
<sequence>MVNFWFSDMLNDSLTKCRNKNKLSQIIKNAYTVSVNCCNRFVLRRVRTPGLNS</sequence>